<gene>
    <name evidence="8" type="ORF">SAMN05421545_2022</name>
</gene>
<dbReference type="PROSITE" id="PS51722">
    <property type="entry name" value="G_TR_2"/>
    <property type="match status" value="1"/>
</dbReference>
<dbReference type="InterPro" id="IPR041757">
    <property type="entry name" value="CysN_GTP-bd"/>
</dbReference>
<dbReference type="OrthoDB" id="9804504at2"/>
<dbReference type="InterPro" id="IPR011779">
    <property type="entry name" value="SO4_adenylTrfase_lsu"/>
</dbReference>
<dbReference type="SUPFAM" id="SSF50447">
    <property type="entry name" value="Translation proteins"/>
    <property type="match status" value="1"/>
</dbReference>
<keyword evidence="4" id="KW-0547">Nucleotide-binding</keyword>
<dbReference type="InterPro" id="IPR027417">
    <property type="entry name" value="P-loop_NTPase"/>
</dbReference>
<dbReference type="GO" id="GO:0004781">
    <property type="term" value="F:sulfate adenylyltransferase (ATP) activity"/>
    <property type="evidence" value="ECO:0007669"/>
    <property type="project" value="UniProtKB-EC"/>
</dbReference>
<keyword evidence="2 8" id="KW-0808">Transferase</keyword>
<dbReference type="CDD" id="cd04095">
    <property type="entry name" value="CysN_NoDQ_III"/>
    <property type="match status" value="1"/>
</dbReference>
<accession>A0A1N6X9V9</accession>
<dbReference type="GO" id="GO:0005525">
    <property type="term" value="F:GTP binding"/>
    <property type="evidence" value="ECO:0007669"/>
    <property type="project" value="UniProtKB-KW"/>
</dbReference>
<keyword evidence="6" id="KW-0342">GTP-binding</keyword>
<evidence type="ECO:0000256" key="5">
    <source>
        <dbReference type="ARBA" id="ARBA00022840"/>
    </source>
</evidence>
<dbReference type="Pfam" id="PF22594">
    <property type="entry name" value="GTP-eEF1A_C"/>
    <property type="match status" value="1"/>
</dbReference>
<evidence type="ECO:0000256" key="3">
    <source>
        <dbReference type="ARBA" id="ARBA00022695"/>
    </source>
</evidence>
<dbReference type="SUPFAM" id="SSF50465">
    <property type="entry name" value="EF-Tu/eEF-1alpha/eIF2-gamma C-terminal domain"/>
    <property type="match status" value="1"/>
</dbReference>
<feature type="domain" description="Tr-type G" evidence="7">
    <location>
        <begin position="1"/>
        <end position="215"/>
    </location>
</feature>
<dbReference type="CDD" id="cd04166">
    <property type="entry name" value="CysN_ATPS"/>
    <property type="match status" value="1"/>
</dbReference>
<keyword evidence="3 8" id="KW-0548">Nucleotidyltransferase</keyword>
<dbReference type="InterPro" id="IPR031157">
    <property type="entry name" value="G_TR_CS"/>
</dbReference>
<dbReference type="AlphaFoldDB" id="A0A1N6X9V9"/>
<evidence type="ECO:0000259" key="7">
    <source>
        <dbReference type="PROSITE" id="PS51722"/>
    </source>
</evidence>
<dbReference type="CDD" id="cd03695">
    <property type="entry name" value="CysN_NodQ_II"/>
    <property type="match status" value="1"/>
</dbReference>
<dbReference type="InterPro" id="IPR009000">
    <property type="entry name" value="Transl_B-barrel_sf"/>
</dbReference>
<dbReference type="GO" id="GO:0003924">
    <property type="term" value="F:GTPase activity"/>
    <property type="evidence" value="ECO:0007669"/>
    <property type="project" value="InterPro"/>
</dbReference>
<dbReference type="InterPro" id="IPR044138">
    <property type="entry name" value="CysN_II"/>
</dbReference>
<dbReference type="RefSeq" id="WP_076421966.1">
    <property type="nucleotide sequence ID" value="NZ_FTNM01000002.1"/>
</dbReference>
<name>A0A1N6X9V9_9BACT</name>
<dbReference type="InterPro" id="IPR050100">
    <property type="entry name" value="TRAFAC_GTPase_members"/>
</dbReference>
<dbReference type="InterPro" id="IPR044139">
    <property type="entry name" value="CysN_NoDQ_III"/>
</dbReference>
<dbReference type="GO" id="GO:0005524">
    <property type="term" value="F:ATP binding"/>
    <property type="evidence" value="ECO:0007669"/>
    <property type="project" value="UniProtKB-KW"/>
</dbReference>
<dbReference type="SUPFAM" id="SSF52540">
    <property type="entry name" value="P-loop containing nucleoside triphosphate hydrolases"/>
    <property type="match status" value="1"/>
</dbReference>
<proteinExistence type="predicted"/>
<dbReference type="STRING" id="1077936.SAMN05421545_2022"/>
<dbReference type="FunFam" id="3.40.50.300:FF:000119">
    <property type="entry name" value="Sulfate adenylyltransferase subunit 1"/>
    <property type="match status" value="1"/>
</dbReference>
<evidence type="ECO:0000313" key="8">
    <source>
        <dbReference type="EMBL" id="SIQ99144.1"/>
    </source>
</evidence>
<dbReference type="Gene3D" id="2.40.30.10">
    <property type="entry name" value="Translation factors"/>
    <property type="match status" value="2"/>
</dbReference>
<protein>
    <recommendedName>
        <fullName evidence="1">sulfate adenylyltransferase</fullName>
        <ecNumber evidence="1">2.7.7.4</ecNumber>
    </recommendedName>
</protein>
<dbReference type="EC" id="2.7.7.4" evidence="1"/>
<organism evidence="8 9">
    <name type="scientific">Pontibacter lucknowensis</name>
    <dbReference type="NCBI Taxonomy" id="1077936"/>
    <lineage>
        <taxon>Bacteria</taxon>
        <taxon>Pseudomonadati</taxon>
        <taxon>Bacteroidota</taxon>
        <taxon>Cytophagia</taxon>
        <taxon>Cytophagales</taxon>
        <taxon>Hymenobacteraceae</taxon>
        <taxon>Pontibacter</taxon>
    </lineage>
</organism>
<dbReference type="Pfam" id="PF00009">
    <property type="entry name" value="GTP_EFTU"/>
    <property type="match status" value="1"/>
</dbReference>
<dbReference type="GO" id="GO:0006790">
    <property type="term" value="P:sulfur compound metabolic process"/>
    <property type="evidence" value="ECO:0007669"/>
    <property type="project" value="InterPro"/>
</dbReference>
<evidence type="ECO:0000256" key="2">
    <source>
        <dbReference type="ARBA" id="ARBA00022679"/>
    </source>
</evidence>
<dbReference type="InterPro" id="IPR054696">
    <property type="entry name" value="GTP-eEF1A_C"/>
</dbReference>
<evidence type="ECO:0000256" key="1">
    <source>
        <dbReference type="ARBA" id="ARBA00012391"/>
    </source>
</evidence>
<dbReference type="InterPro" id="IPR000795">
    <property type="entry name" value="T_Tr_GTP-bd_dom"/>
</dbReference>
<evidence type="ECO:0000313" key="9">
    <source>
        <dbReference type="Proteomes" id="UP000185924"/>
    </source>
</evidence>
<dbReference type="Proteomes" id="UP000185924">
    <property type="component" value="Unassembled WGS sequence"/>
</dbReference>
<dbReference type="NCBIfam" id="TIGR02034">
    <property type="entry name" value="CysN"/>
    <property type="match status" value="1"/>
</dbReference>
<evidence type="ECO:0000256" key="4">
    <source>
        <dbReference type="ARBA" id="ARBA00022741"/>
    </source>
</evidence>
<dbReference type="PROSITE" id="PS00301">
    <property type="entry name" value="G_TR_1"/>
    <property type="match status" value="1"/>
</dbReference>
<keyword evidence="9" id="KW-1185">Reference proteome</keyword>
<dbReference type="PRINTS" id="PR00315">
    <property type="entry name" value="ELONGATNFCT"/>
</dbReference>
<dbReference type="InterPro" id="IPR009001">
    <property type="entry name" value="Transl_elong_EF1A/Init_IF2_C"/>
</dbReference>
<dbReference type="PANTHER" id="PTHR23115">
    <property type="entry name" value="TRANSLATION FACTOR"/>
    <property type="match status" value="1"/>
</dbReference>
<sequence>MDVLKIATAGSVDDGKSTLIGRLLFETNSITTDKLEAIMASSKKKGLDYVDLSLLTDGLIAEREQGITIDVAHIYFSTPTRKFIIADTPGHFEYTRNMVTGASNANVSMILVDARNGVVEQTFRHFYISCLLRIPNVVVCVNKMDLVDYDQTKFEEIKAAFMAFAEKVRFPGQEISFIPVSSLYGENLVRQSAHMPWYEGVSLLSLLEAMPLEQHLSEEASRFPVQYVVRPKSEEFHDYRAYAGKVASGLLRKGERVVVLPSGQETTIAKIEKFGREIEAAQAKESISLLLEDDVDISRGDMIVPISQLPQQSRQLAATICWMDKKPLRVGGTYLLQHGVNTSRAKVSALSNLIDVATLGADSAVSELKLNEIADVQLKTAKEVFYDSFTENRANGAFILIDEGTNSTVGVGLIR</sequence>
<dbReference type="EMBL" id="FTNM01000002">
    <property type="protein sequence ID" value="SIQ99144.1"/>
    <property type="molecule type" value="Genomic_DNA"/>
</dbReference>
<dbReference type="Gene3D" id="3.40.50.300">
    <property type="entry name" value="P-loop containing nucleotide triphosphate hydrolases"/>
    <property type="match status" value="1"/>
</dbReference>
<evidence type="ECO:0000256" key="6">
    <source>
        <dbReference type="ARBA" id="ARBA00023134"/>
    </source>
</evidence>
<keyword evidence="5" id="KW-0067">ATP-binding</keyword>
<reference evidence="9" key="1">
    <citation type="submission" date="2017-01" db="EMBL/GenBank/DDBJ databases">
        <authorList>
            <person name="Varghese N."/>
            <person name="Submissions S."/>
        </authorList>
    </citation>
    <scope>NUCLEOTIDE SEQUENCE [LARGE SCALE GENOMIC DNA]</scope>
    <source>
        <strain evidence="9">DM9</strain>
    </source>
</reference>